<dbReference type="Gene3D" id="3.30.70.270">
    <property type="match status" value="1"/>
</dbReference>
<feature type="domain" description="PAC" evidence="2">
    <location>
        <begin position="89"/>
        <end position="141"/>
    </location>
</feature>
<evidence type="ECO:0000259" key="4">
    <source>
        <dbReference type="PROSITE" id="PS50887"/>
    </source>
</evidence>
<dbReference type="SUPFAM" id="SSF55785">
    <property type="entry name" value="PYP-like sensor domain (PAS domain)"/>
    <property type="match status" value="1"/>
</dbReference>
<dbReference type="InterPro" id="IPR000014">
    <property type="entry name" value="PAS"/>
</dbReference>
<dbReference type="InterPro" id="IPR043128">
    <property type="entry name" value="Rev_trsase/Diguanyl_cyclase"/>
</dbReference>
<dbReference type="CDD" id="cd01949">
    <property type="entry name" value="GGDEF"/>
    <property type="match status" value="1"/>
</dbReference>
<feature type="domain" description="GGDEF" evidence="4">
    <location>
        <begin position="335"/>
        <end position="467"/>
    </location>
</feature>
<feature type="domain" description="PAS" evidence="1">
    <location>
        <begin position="15"/>
        <end position="84"/>
    </location>
</feature>
<proteinExistence type="predicted"/>
<dbReference type="PIRSF" id="PIRSF005925">
    <property type="entry name" value="Dos"/>
    <property type="match status" value="1"/>
</dbReference>
<gene>
    <name evidence="5" type="ORF">AAD027_01230</name>
</gene>
<dbReference type="Pfam" id="PF00563">
    <property type="entry name" value="EAL"/>
    <property type="match status" value="1"/>
</dbReference>
<dbReference type="NCBIfam" id="TIGR00229">
    <property type="entry name" value="sensory_box"/>
    <property type="match status" value="1"/>
</dbReference>
<evidence type="ECO:0000313" key="5">
    <source>
        <dbReference type="EMBL" id="MEL1262997.1"/>
    </source>
</evidence>
<dbReference type="CDD" id="cd01948">
    <property type="entry name" value="EAL"/>
    <property type="match status" value="1"/>
</dbReference>
<dbReference type="SMART" id="SM00091">
    <property type="entry name" value="PAS"/>
    <property type="match status" value="1"/>
</dbReference>
<evidence type="ECO:0000259" key="3">
    <source>
        <dbReference type="PROSITE" id="PS50883"/>
    </source>
</evidence>
<accession>A0ABU9IX66</accession>
<protein>
    <submittedName>
        <fullName evidence="5">EAL domain-containing protein</fullName>
    </submittedName>
</protein>
<dbReference type="Pfam" id="PF13185">
    <property type="entry name" value="GAF_2"/>
    <property type="match status" value="1"/>
</dbReference>
<dbReference type="SMART" id="SM00086">
    <property type="entry name" value="PAC"/>
    <property type="match status" value="1"/>
</dbReference>
<dbReference type="InterPro" id="IPR035965">
    <property type="entry name" value="PAS-like_dom_sf"/>
</dbReference>
<keyword evidence="6" id="KW-1185">Reference proteome</keyword>
<dbReference type="Gene3D" id="3.20.20.450">
    <property type="entry name" value="EAL domain"/>
    <property type="match status" value="1"/>
</dbReference>
<sequence>MRPSAAAAEPLVPSSAQDALLVVDHSDNAVVVCDGAALITYVNRGFVRMLGYAPEEVIGRRPSDFLAGPHTDPETLEWVRSQLHSQQGYRTELLVYAKSGVPLWISAVVNPVYDAERNVRHILGIYTDITHSKLHEELHRKVLGAIVHEQPIHDVLTQVCREVEKIMPEAVATVVGLDEYGRLHPLAAPSLPDSIASVIEGELAGPMVGACGSAAWSGQAVLSTDIERDPRWQAYKAPFLKLGIRACWSSPIKASDGHVLGTFALYYWESRAPDEFHQRVVDVCLHLCALALERERTRAHMHQLSFYDTLTGLPNRLLFNSRTEQMLLAAARRESTAAVLFIDIDRFKIVNDTQGHAAGDALLRELAKRLGAELSEVDVVARLAGDEFVIAVPDCSAEEAANLAERLMARLAQPVNAGRMMLSPQASAGVAMFPSDGWDVDSLVRHADIAMYRAKSEGGARIVFYSLEMNQAMQERLALESALREAVRSGQLRLHYQPQVEMDRDMRLHGVEALLRWRHPEIGEISPSTFIPMAEECGLIDELGRWTLEEACTQMADWRRRGIPVPRVSVNLSAINFEQQDLPAFIGNVLGKCGLAPEELMVEVTESVMLAQKPEVLANIDAIHRMGVPLSIDDFGTGYSSLSHLHRLPISELKLDMSFVRDLEHSASARSLTTSILRIGESLSLKVVAEGVENEAQRAVLAGLNCAVLQGYFVSRPLSPHSLERWISLQDTGD</sequence>
<dbReference type="InterPro" id="IPR000700">
    <property type="entry name" value="PAS-assoc_C"/>
</dbReference>
<dbReference type="PANTHER" id="PTHR44757">
    <property type="entry name" value="DIGUANYLATE CYCLASE DGCP"/>
    <property type="match status" value="1"/>
</dbReference>
<dbReference type="InterPro" id="IPR029016">
    <property type="entry name" value="GAF-like_dom_sf"/>
</dbReference>
<name>A0ABU9IX66_9GAMM</name>
<dbReference type="EMBL" id="JBBWWT010000001">
    <property type="protein sequence ID" value="MEL1262997.1"/>
    <property type="molecule type" value="Genomic_DNA"/>
</dbReference>
<dbReference type="PROSITE" id="PS50112">
    <property type="entry name" value="PAS"/>
    <property type="match status" value="1"/>
</dbReference>
<dbReference type="Gene3D" id="3.30.450.40">
    <property type="match status" value="1"/>
</dbReference>
<feature type="domain" description="EAL" evidence="3">
    <location>
        <begin position="476"/>
        <end position="731"/>
    </location>
</feature>
<dbReference type="PROSITE" id="PS50887">
    <property type="entry name" value="GGDEF"/>
    <property type="match status" value="1"/>
</dbReference>
<dbReference type="RefSeq" id="WP_341724196.1">
    <property type="nucleotide sequence ID" value="NZ_JBBWWT010000001.1"/>
</dbReference>
<dbReference type="Proteomes" id="UP001459204">
    <property type="component" value="Unassembled WGS sequence"/>
</dbReference>
<dbReference type="SMART" id="SM00052">
    <property type="entry name" value="EAL"/>
    <property type="match status" value="1"/>
</dbReference>
<evidence type="ECO:0000313" key="6">
    <source>
        <dbReference type="Proteomes" id="UP001459204"/>
    </source>
</evidence>
<evidence type="ECO:0000259" key="1">
    <source>
        <dbReference type="PROSITE" id="PS50112"/>
    </source>
</evidence>
<dbReference type="SUPFAM" id="SSF55781">
    <property type="entry name" value="GAF domain-like"/>
    <property type="match status" value="1"/>
</dbReference>
<dbReference type="Gene3D" id="3.30.450.20">
    <property type="entry name" value="PAS domain"/>
    <property type="match status" value="1"/>
</dbReference>
<dbReference type="SMART" id="SM00065">
    <property type="entry name" value="GAF"/>
    <property type="match status" value="1"/>
</dbReference>
<reference evidence="5 6" key="1">
    <citation type="submission" date="2024-04" db="EMBL/GenBank/DDBJ databases">
        <title>Draft genome sequence of Pseudoxanthomonas putridarboris WD12.</title>
        <authorList>
            <person name="Oh J."/>
        </authorList>
    </citation>
    <scope>NUCLEOTIDE SEQUENCE [LARGE SCALE GENOMIC DNA]</scope>
    <source>
        <strain evidence="5 6">WD12</strain>
    </source>
</reference>
<dbReference type="InterPro" id="IPR052155">
    <property type="entry name" value="Biofilm_reg_signaling"/>
</dbReference>
<dbReference type="PROSITE" id="PS50883">
    <property type="entry name" value="EAL"/>
    <property type="match status" value="1"/>
</dbReference>
<dbReference type="Pfam" id="PF13426">
    <property type="entry name" value="PAS_9"/>
    <property type="match status" value="1"/>
</dbReference>
<evidence type="ECO:0000259" key="2">
    <source>
        <dbReference type="PROSITE" id="PS50113"/>
    </source>
</evidence>
<dbReference type="InterPro" id="IPR003018">
    <property type="entry name" value="GAF"/>
</dbReference>
<comment type="caution">
    <text evidence="5">The sequence shown here is derived from an EMBL/GenBank/DDBJ whole genome shotgun (WGS) entry which is preliminary data.</text>
</comment>
<dbReference type="InterPro" id="IPR035919">
    <property type="entry name" value="EAL_sf"/>
</dbReference>
<dbReference type="InterPro" id="IPR012226">
    <property type="entry name" value="Diguanyl_cyclase/Pdiesterase"/>
</dbReference>
<dbReference type="InterPro" id="IPR001633">
    <property type="entry name" value="EAL_dom"/>
</dbReference>
<dbReference type="InterPro" id="IPR001610">
    <property type="entry name" value="PAC"/>
</dbReference>
<dbReference type="Pfam" id="PF00990">
    <property type="entry name" value="GGDEF"/>
    <property type="match status" value="1"/>
</dbReference>
<dbReference type="SUPFAM" id="SSF141868">
    <property type="entry name" value="EAL domain-like"/>
    <property type="match status" value="1"/>
</dbReference>
<dbReference type="CDD" id="cd00130">
    <property type="entry name" value="PAS"/>
    <property type="match status" value="1"/>
</dbReference>
<dbReference type="InterPro" id="IPR029787">
    <property type="entry name" value="Nucleotide_cyclase"/>
</dbReference>
<organism evidence="5 6">
    <name type="scientific">Pseudoxanthomonas putridarboris</name>
    <dbReference type="NCBI Taxonomy" id="752605"/>
    <lineage>
        <taxon>Bacteria</taxon>
        <taxon>Pseudomonadati</taxon>
        <taxon>Pseudomonadota</taxon>
        <taxon>Gammaproteobacteria</taxon>
        <taxon>Lysobacterales</taxon>
        <taxon>Lysobacteraceae</taxon>
        <taxon>Pseudoxanthomonas</taxon>
    </lineage>
</organism>
<dbReference type="InterPro" id="IPR000160">
    <property type="entry name" value="GGDEF_dom"/>
</dbReference>
<dbReference type="PROSITE" id="PS50113">
    <property type="entry name" value="PAC"/>
    <property type="match status" value="1"/>
</dbReference>
<dbReference type="SUPFAM" id="SSF55073">
    <property type="entry name" value="Nucleotide cyclase"/>
    <property type="match status" value="1"/>
</dbReference>
<dbReference type="NCBIfam" id="TIGR00254">
    <property type="entry name" value="GGDEF"/>
    <property type="match status" value="1"/>
</dbReference>
<dbReference type="SMART" id="SM00267">
    <property type="entry name" value="GGDEF"/>
    <property type="match status" value="1"/>
</dbReference>
<dbReference type="PANTHER" id="PTHR44757:SF2">
    <property type="entry name" value="BIOFILM ARCHITECTURE MAINTENANCE PROTEIN MBAA"/>
    <property type="match status" value="1"/>
</dbReference>